<dbReference type="NCBIfam" id="NF033788">
    <property type="entry name" value="HTH_metalloreg"/>
    <property type="match status" value="1"/>
</dbReference>
<dbReference type="InterPro" id="IPR011991">
    <property type="entry name" value="ArsR-like_HTH"/>
</dbReference>
<dbReference type="Proteomes" id="UP001500967">
    <property type="component" value="Unassembled WGS sequence"/>
</dbReference>
<keyword evidence="3" id="KW-1185">Reference proteome</keyword>
<dbReference type="Gene3D" id="1.10.10.10">
    <property type="entry name" value="Winged helix-like DNA-binding domain superfamily/Winged helix DNA-binding domain"/>
    <property type="match status" value="1"/>
</dbReference>
<reference evidence="2 3" key="1">
    <citation type="journal article" date="2019" name="Int. J. Syst. Evol. Microbiol.">
        <title>The Global Catalogue of Microorganisms (GCM) 10K type strain sequencing project: providing services to taxonomists for standard genome sequencing and annotation.</title>
        <authorList>
            <consortium name="The Broad Institute Genomics Platform"/>
            <consortium name="The Broad Institute Genome Sequencing Center for Infectious Disease"/>
            <person name="Wu L."/>
            <person name="Ma J."/>
        </authorList>
    </citation>
    <scope>NUCLEOTIDE SEQUENCE [LARGE SCALE GENOMIC DNA]</scope>
    <source>
        <strain evidence="2 3">JCM 10425</strain>
    </source>
</reference>
<dbReference type="InterPro" id="IPR036388">
    <property type="entry name" value="WH-like_DNA-bd_sf"/>
</dbReference>
<dbReference type="CDD" id="cd00090">
    <property type="entry name" value="HTH_ARSR"/>
    <property type="match status" value="1"/>
</dbReference>
<name>A0ABN0US12_9ACTN</name>
<dbReference type="Pfam" id="PF01022">
    <property type="entry name" value="HTH_5"/>
    <property type="match status" value="1"/>
</dbReference>
<sequence length="120" mass="13318">MALDQLSLVFGALADPTRRAILARLAGGDATVAELSGPFAMSQPAISKHLKVLENAGLISRSRRATARLSHLEARPMRDATDWLASYRQFWEASHERLDELLAELQNSNGEPDARDRDHR</sequence>
<protein>
    <submittedName>
        <fullName evidence="2">Metalloregulator ArsR/SmtB family transcription factor</fullName>
    </submittedName>
</protein>
<comment type="caution">
    <text evidence="2">The sequence shown here is derived from an EMBL/GenBank/DDBJ whole genome shotgun (WGS) entry which is preliminary data.</text>
</comment>
<feature type="domain" description="HTH arsR-type" evidence="1">
    <location>
        <begin position="1"/>
        <end position="92"/>
    </location>
</feature>
<organism evidence="2 3">
    <name type="scientific">Cryptosporangium japonicum</name>
    <dbReference type="NCBI Taxonomy" id="80872"/>
    <lineage>
        <taxon>Bacteria</taxon>
        <taxon>Bacillati</taxon>
        <taxon>Actinomycetota</taxon>
        <taxon>Actinomycetes</taxon>
        <taxon>Cryptosporangiales</taxon>
        <taxon>Cryptosporangiaceae</taxon>
        <taxon>Cryptosporangium</taxon>
    </lineage>
</organism>
<accession>A0ABN0US12</accession>
<evidence type="ECO:0000259" key="1">
    <source>
        <dbReference type="PROSITE" id="PS50987"/>
    </source>
</evidence>
<dbReference type="EMBL" id="BAAAGX010000020">
    <property type="protein sequence ID" value="GAA0259693.1"/>
    <property type="molecule type" value="Genomic_DNA"/>
</dbReference>
<dbReference type="InterPro" id="IPR001845">
    <property type="entry name" value="HTH_ArsR_DNA-bd_dom"/>
</dbReference>
<dbReference type="PANTHER" id="PTHR38600:SF2">
    <property type="entry name" value="SLL0088 PROTEIN"/>
    <property type="match status" value="1"/>
</dbReference>
<dbReference type="SMART" id="SM00418">
    <property type="entry name" value="HTH_ARSR"/>
    <property type="match status" value="1"/>
</dbReference>
<proteinExistence type="predicted"/>
<gene>
    <name evidence="2" type="ORF">GCM10009539_51390</name>
</gene>
<dbReference type="RefSeq" id="WP_344651477.1">
    <property type="nucleotide sequence ID" value="NZ_BAAAGX010000020.1"/>
</dbReference>
<evidence type="ECO:0000313" key="2">
    <source>
        <dbReference type="EMBL" id="GAA0259693.1"/>
    </source>
</evidence>
<dbReference type="PANTHER" id="PTHR38600">
    <property type="entry name" value="TRANSCRIPTIONAL REGULATORY PROTEIN"/>
    <property type="match status" value="1"/>
</dbReference>
<dbReference type="SUPFAM" id="SSF46785">
    <property type="entry name" value="Winged helix' DNA-binding domain"/>
    <property type="match status" value="1"/>
</dbReference>
<dbReference type="PROSITE" id="PS50987">
    <property type="entry name" value="HTH_ARSR_2"/>
    <property type="match status" value="1"/>
</dbReference>
<dbReference type="InterPro" id="IPR036390">
    <property type="entry name" value="WH_DNA-bd_sf"/>
</dbReference>
<evidence type="ECO:0000313" key="3">
    <source>
        <dbReference type="Proteomes" id="UP001500967"/>
    </source>
</evidence>
<dbReference type="PRINTS" id="PR00778">
    <property type="entry name" value="HTHARSR"/>
</dbReference>